<name>A0A1G7WI75_9PSEU</name>
<dbReference type="STRING" id="200378.SAMN05216553_110407"/>
<reference evidence="2" key="1">
    <citation type="submission" date="2016-10" db="EMBL/GenBank/DDBJ databases">
        <authorList>
            <person name="Varghese N."/>
            <person name="Submissions S."/>
        </authorList>
    </citation>
    <scope>NUCLEOTIDE SEQUENCE [LARGE SCALE GENOMIC DNA]</scope>
    <source>
        <strain evidence="2">CGMCC 4.3506</strain>
    </source>
</reference>
<sequence>MTEPTSTFTSSYERRLKVVEDVLTGRTELGDKAARDLAVHVLRALDHIPERVR</sequence>
<dbReference type="EMBL" id="FNCC01000010">
    <property type="protein sequence ID" value="SDG71671.1"/>
    <property type="molecule type" value="Genomic_DNA"/>
</dbReference>
<protein>
    <submittedName>
        <fullName evidence="1">Uncharacterized protein</fullName>
    </submittedName>
</protein>
<dbReference type="Pfam" id="PF19826">
    <property type="entry name" value="DUF6307"/>
    <property type="match status" value="1"/>
</dbReference>
<dbReference type="InterPro" id="IPR046274">
    <property type="entry name" value="DUF6307"/>
</dbReference>
<dbReference type="RefSeq" id="WP_176946914.1">
    <property type="nucleotide sequence ID" value="NZ_FNCC01000010.1"/>
</dbReference>
<organism evidence="1 2">
    <name type="scientific">Lentzea fradiae</name>
    <dbReference type="NCBI Taxonomy" id="200378"/>
    <lineage>
        <taxon>Bacteria</taxon>
        <taxon>Bacillati</taxon>
        <taxon>Actinomycetota</taxon>
        <taxon>Actinomycetes</taxon>
        <taxon>Pseudonocardiales</taxon>
        <taxon>Pseudonocardiaceae</taxon>
        <taxon>Lentzea</taxon>
    </lineage>
</organism>
<accession>A0A1G7WI75</accession>
<proteinExistence type="predicted"/>
<evidence type="ECO:0000313" key="2">
    <source>
        <dbReference type="Proteomes" id="UP000199623"/>
    </source>
</evidence>
<gene>
    <name evidence="1" type="ORF">SAMN05216553_110407</name>
</gene>
<keyword evidence="2" id="KW-1185">Reference proteome</keyword>
<evidence type="ECO:0000313" key="1">
    <source>
        <dbReference type="EMBL" id="SDG71671.1"/>
    </source>
</evidence>
<dbReference type="AlphaFoldDB" id="A0A1G7WI75"/>
<dbReference type="Proteomes" id="UP000199623">
    <property type="component" value="Unassembled WGS sequence"/>
</dbReference>